<evidence type="ECO:0000256" key="6">
    <source>
        <dbReference type="ARBA" id="ARBA00023033"/>
    </source>
</evidence>
<dbReference type="Proteomes" id="UP000016931">
    <property type="component" value="Unassembled WGS sequence"/>
</dbReference>
<gene>
    <name evidence="9" type="ORF">SEPMUDRAFT_131714</name>
</gene>
<dbReference type="HOGENOM" id="CLU_375153_0_0_1"/>
<evidence type="ECO:0000256" key="5">
    <source>
        <dbReference type="ARBA" id="ARBA00023004"/>
    </source>
</evidence>
<dbReference type="SUPFAM" id="SSF48264">
    <property type="entry name" value="Cytochrome P450"/>
    <property type="match status" value="1"/>
</dbReference>
<dbReference type="InterPro" id="IPR038725">
    <property type="entry name" value="YdaG_split_barrel_FMN-bd"/>
</dbReference>
<keyword evidence="5 7" id="KW-0408">Iron</keyword>
<keyword evidence="4" id="KW-0560">Oxidoreductase</keyword>
<dbReference type="SUPFAM" id="SSF50475">
    <property type="entry name" value="FMN-binding split barrel"/>
    <property type="match status" value="1"/>
</dbReference>
<evidence type="ECO:0000256" key="1">
    <source>
        <dbReference type="ARBA" id="ARBA00001971"/>
    </source>
</evidence>
<reference evidence="9 10" key="1">
    <citation type="journal article" date="2012" name="PLoS Pathog.">
        <title>Diverse lifestyles and strategies of plant pathogenesis encoded in the genomes of eighteen Dothideomycetes fungi.</title>
        <authorList>
            <person name="Ohm R.A."/>
            <person name="Feau N."/>
            <person name="Henrissat B."/>
            <person name="Schoch C.L."/>
            <person name="Horwitz B.A."/>
            <person name="Barry K.W."/>
            <person name="Condon B.J."/>
            <person name="Copeland A.C."/>
            <person name="Dhillon B."/>
            <person name="Glaser F."/>
            <person name="Hesse C.N."/>
            <person name="Kosti I."/>
            <person name="LaButti K."/>
            <person name="Lindquist E.A."/>
            <person name="Lucas S."/>
            <person name="Salamov A.A."/>
            <person name="Bradshaw R.E."/>
            <person name="Ciuffetti L."/>
            <person name="Hamelin R.C."/>
            <person name="Kema G.H.J."/>
            <person name="Lawrence C."/>
            <person name="Scott J.A."/>
            <person name="Spatafora J.W."/>
            <person name="Turgeon B.G."/>
            <person name="de Wit P.J.G.M."/>
            <person name="Zhong S."/>
            <person name="Goodwin S.B."/>
            <person name="Grigoriev I.V."/>
        </authorList>
    </citation>
    <scope>NUCLEOTIDE SEQUENCE [LARGE SCALE GENOMIC DNA]</scope>
    <source>
        <strain evidence="9 10">SO2202</strain>
    </source>
</reference>
<dbReference type="GeneID" id="27899581"/>
<dbReference type="GO" id="GO:0016705">
    <property type="term" value="F:oxidoreductase activity, acting on paired donors, with incorporation or reduction of molecular oxygen"/>
    <property type="evidence" value="ECO:0007669"/>
    <property type="project" value="InterPro"/>
</dbReference>
<dbReference type="InterPro" id="IPR017972">
    <property type="entry name" value="Cyt_P450_CS"/>
</dbReference>
<dbReference type="InterPro" id="IPR002403">
    <property type="entry name" value="Cyt_P450_E_grp-IV"/>
</dbReference>
<dbReference type="InterPro" id="IPR012349">
    <property type="entry name" value="Split_barrel_FMN-bd"/>
</dbReference>
<dbReference type="OrthoDB" id="1844152at2759"/>
<evidence type="ECO:0000256" key="7">
    <source>
        <dbReference type="PIRSR" id="PIRSR602403-1"/>
    </source>
</evidence>
<dbReference type="RefSeq" id="XP_016764313.1">
    <property type="nucleotide sequence ID" value="XM_016902444.1"/>
</dbReference>
<sequence length="740" mass="84034">MTTTAGNDLYHERNYEPHASMDEKMTDLAKFMKAHSICMVSTMRNGDWGEEISARCMGLAATERAGAELIFHTNTESSKTDHLAKDPRVNVSFLDPAAGQWASVFGTASVVDDRDQVRKYYSPALKNWFGDLGNGTNDGGPNDPRIGIIKVHAESVAYAIVEPGMLGKDASNYDGHQDDMPRINKLRKLTKKELDDWRAAHAKQRIKNDLRQQIPLYTFEDRPDTYEHYVKSTRQLHYGGYQKYIRHERPYRVKTSAGGERIILPFKYLPEIKNASQKVMSLPDEMEDLLLMRYTGVPQRTDSGTKVVRVDITRNLGNFVDAMNEECIYGFEKYMPCHGESWQIVKPYHVFARIVALISGRVLVGEELCRNEDWIRLSMDFSTHAFGAARTLRSGNKWPWSMWLASYTEPAVKAILERRREAEALMKPVCEARLRRRSTNDANWKIPEDGIQWLLDSHSHSGESAEEVVKSQLRLTMAAIHNTTMSVTNDLFDLLSHPEYIPILRDEARQVLAEEGGGDGGGGGWTKQGLTKMRKMDSFMKESQRMNPSTPITCKRKVVENFALHDGLILPRGCHVAFTSDAVNRDAAIYERPDEFDGLRFYRLRTARPAAEKTGTISANETKYQFVTATQEYQNWGAGGHACPGRFFASNEIKLMLAYLVENYEFRWKDGEGRPESAVIDWNILPDREKEVMFRRRVAQSPVVKLQQPCAVVSSQRGYNPALLRLGGSFRASTSTVRRT</sequence>
<keyword evidence="6" id="KW-0503">Monooxygenase</keyword>
<protein>
    <submittedName>
        <fullName evidence="9">Cytochrome P450</fullName>
    </submittedName>
</protein>
<evidence type="ECO:0000256" key="2">
    <source>
        <dbReference type="ARBA" id="ARBA00010617"/>
    </source>
</evidence>
<organism evidence="9 10">
    <name type="scientific">Sphaerulina musiva (strain SO2202)</name>
    <name type="common">Poplar stem canker fungus</name>
    <name type="synonym">Septoria musiva</name>
    <dbReference type="NCBI Taxonomy" id="692275"/>
    <lineage>
        <taxon>Eukaryota</taxon>
        <taxon>Fungi</taxon>
        <taxon>Dikarya</taxon>
        <taxon>Ascomycota</taxon>
        <taxon>Pezizomycotina</taxon>
        <taxon>Dothideomycetes</taxon>
        <taxon>Dothideomycetidae</taxon>
        <taxon>Mycosphaerellales</taxon>
        <taxon>Mycosphaerellaceae</taxon>
        <taxon>Sphaerulina</taxon>
    </lineage>
</organism>
<dbReference type="eggNOG" id="KOG0157">
    <property type="taxonomic scope" value="Eukaryota"/>
</dbReference>
<evidence type="ECO:0000313" key="9">
    <source>
        <dbReference type="EMBL" id="EMF16192.1"/>
    </source>
</evidence>
<dbReference type="Pfam" id="PF00067">
    <property type="entry name" value="p450"/>
    <property type="match status" value="1"/>
</dbReference>
<name>M3B8K6_SPHMS</name>
<feature type="binding site" description="axial binding residue" evidence="7">
    <location>
        <position position="643"/>
    </location>
    <ligand>
        <name>heme</name>
        <dbReference type="ChEBI" id="CHEBI:30413"/>
    </ligand>
    <ligandPart>
        <name>Fe</name>
        <dbReference type="ChEBI" id="CHEBI:18248"/>
    </ligandPart>
</feature>
<dbReference type="PANTHER" id="PTHR46206:SF6">
    <property type="entry name" value="CYTOCHROME P450 MONOOXYGENASE AN1598-RELATED"/>
    <property type="match status" value="1"/>
</dbReference>
<dbReference type="EMBL" id="KB456261">
    <property type="protein sequence ID" value="EMF16192.1"/>
    <property type="molecule type" value="Genomic_DNA"/>
</dbReference>
<dbReference type="STRING" id="692275.M3B8K6"/>
<dbReference type="OMA" id="EISARCM"/>
<feature type="domain" description="General stress protein FMN-binding split barrel" evidence="8">
    <location>
        <begin position="24"/>
        <end position="158"/>
    </location>
</feature>
<dbReference type="GO" id="GO:0004497">
    <property type="term" value="F:monooxygenase activity"/>
    <property type="evidence" value="ECO:0007669"/>
    <property type="project" value="UniProtKB-KW"/>
</dbReference>
<evidence type="ECO:0000256" key="3">
    <source>
        <dbReference type="ARBA" id="ARBA00022723"/>
    </source>
</evidence>
<proteinExistence type="inferred from homology"/>
<comment type="cofactor">
    <cofactor evidence="1 7">
        <name>heme</name>
        <dbReference type="ChEBI" id="CHEBI:30413"/>
    </cofactor>
</comment>
<dbReference type="Gene3D" id="1.10.630.10">
    <property type="entry name" value="Cytochrome P450"/>
    <property type="match status" value="1"/>
</dbReference>
<dbReference type="PRINTS" id="PR00465">
    <property type="entry name" value="EP450IV"/>
</dbReference>
<dbReference type="CDD" id="cd11041">
    <property type="entry name" value="CYP503A1-like"/>
    <property type="match status" value="1"/>
</dbReference>
<evidence type="ECO:0000259" key="8">
    <source>
        <dbReference type="Pfam" id="PF16242"/>
    </source>
</evidence>
<keyword evidence="7" id="KW-0349">Heme</keyword>
<dbReference type="InterPro" id="IPR036396">
    <property type="entry name" value="Cyt_P450_sf"/>
</dbReference>
<evidence type="ECO:0000313" key="10">
    <source>
        <dbReference type="Proteomes" id="UP000016931"/>
    </source>
</evidence>
<dbReference type="Pfam" id="PF16242">
    <property type="entry name" value="Pyrid_ox_like"/>
    <property type="match status" value="1"/>
</dbReference>
<accession>M3B8K6</accession>
<comment type="similarity">
    <text evidence="2">Belongs to the cytochrome P450 family.</text>
</comment>
<dbReference type="PROSITE" id="PS00086">
    <property type="entry name" value="CYTOCHROME_P450"/>
    <property type="match status" value="1"/>
</dbReference>
<dbReference type="GO" id="GO:0020037">
    <property type="term" value="F:heme binding"/>
    <property type="evidence" value="ECO:0007669"/>
    <property type="project" value="InterPro"/>
</dbReference>
<keyword evidence="3 7" id="KW-0479">Metal-binding</keyword>
<keyword evidence="10" id="KW-1185">Reference proteome</keyword>
<dbReference type="InterPro" id="IPR001128">
    <property type="entry name" value="Cyt_P450"/>
</dbReference>
<dbReference type="GO" id="GO:0005506">
    <property type="term" value="F:iron ion binding"/>
    <property type="evidence" value="ECO:0007669"/>
    <property type="project" value="InterPro"/>
</dbReference>
<dbReference type="AlphaFoldDB" id="M3B8K6"/>
<dbReference type="Gene3D" id="2.30.110.10">
    <property type="entry name" value="Electron Transport, Fmn-binding Protein, Chain A"/>
    <property type="match status" value="1"/>
</dbReference>
<dbReference type="PANTHER" id="PTHR46206">
    <property type="entry name" value="CYTOCHROME P450"/>
    <property type="match status" value="1"/>
</dbReference>
<evidence type="ECO:0000256" key="4">
    <source>
        <dbReference type="ARBA" id="ARBA00023002"/>
    </source>
</evidence>